<feature type="transmembrane region" description="Helical" evidence="1">
    <location>
        <begin position="20"/>
        <end position="38"/>
    </location>
</feature>
<name>A0A3M3ZVR4_9PSED</name>
<evidence type="ECO:0000313" key="2">
    <source>
        <dbReference type="EMBL" id="RMO98641.1"/>
    </source>
</evidence>
<organism evidence="2 3">
    <name type="scientific">Pseudomonas syringae pv. philadelphi</name>
    <dbReference type="NCBI Taxonomy" id="251706"/>
    <lineage>
        <taxon>Bacteria</taxon>
        <taxon>Pseudomonadati</taxon>
        <taxon>Pseudomonadota</taxon>
        <taxon>Gammaproteobacteria</taxon>
        <taxon>Pseudomonadales</taxon>
        <taxon>Pseudomonadaceae</taxon>
        <taxon>Pseudomonas</taxon>
    </lineage>
</organism>
<accession>A0A3M3ZVR4</accession>
<comment type="caution">
    <text evidence="2">The sequence shown here is derived from an EMBL/GenBank/DDBJ whole genome shotgun (WGS) entry which is preliminary data.</text>
</comment>
<keyword evidence="1" id="KW-1133">Transmembrane helix</keyword>
<keyword evidence="1" id="KW-0472">Membrane</keyword>
<evidence type="ECO:0000256" key="1">
    <source>
        <dbReference type="SAM" id="Phobius"/>
    </source>
</evidence>
<protein>
    <submittedName>
        <fullName evidence="2">Uncharacterized protein</fullName>
    </submittedName>
</protein>
<reference evidence="2 3" key="1">
    <citation type="submission" date="2018-08" db="EMBL/GenBank/DDBJ databases">
        <title>Recombination of ecologically and evolutionarily significant loci maintains genetic cohesion in the Pseudomonas syringae species complex.</title>
        <authorList>
            <person name="Dillon M."/>
            <person name="Thakur S."/>
            <person name="Almeida R.N.D."/>
            <person name="Weir B.S."/>
            <person name="Guttman D.S."/>
        </authorList>
    </citation>
    <scope>NUCLEOTIDE SEQUENCE [LARGE SCALE GENOMIC DNA]</scope>
    <source>
        <strain evidence="2 3">ICMP 8902</strain>
    </source>
</reference>
<dbReference type="EMBL" id="RBQB01000006">
    <property type="protein sequence ID" value="RMO98641.1"/>
    <property type="molecule type" value="Genomic_DNA"/>
</dbReference>
<gene>
    <name evidence="2" type="ORF">ALQ33_101605</name>
</gene>
<sequence length="220" mass="24719">MASLKLRKWLKKIFIRAFQFAMAVGFVSIAIATAYKFIVEDVSLTFVKPFGRYYVFELENESPSDQVIESFEVVFPAGQPLVARTTRDIYANESDSGKVTLPGGNSGWIPTVEFTELNGQIVGANKKKKFRLPPASSIDYLRLEAAIFDVSYRTHPTSKLLKNIDAGLKWLGLKNTETKIRYIMVDNNWFPTASTSLNEALRLACRDDRSLGVGYQCPSE</sequence>
<dbReference type="RefSeq" id="WP_122220706.1">
    <property type="nucleotide sequence ID" value="NZ_RBQB01000006.1"/>
</dbReference>
<dbReference type="AlphaFoldDB" id="A0A3M3ZVR4"/>
<dbReference type="Proteomes" id="UP000279372">
    <property type="component" value="Unassembled WGS sequence"/>
</dbReference>
<keyword evidence="1" id="KW-0812">Transmembrane</keyword>
<proteinExistence type="predicted"/>
<evidence type="ECO:0000313" key="3">
    <source>
        <dbReference type="Proteomes" id="UP000279372"/>
    </source>
</evidence>